<dbReference type="Pfam" id="PF00412">
    <property type="entry name" value="LIM"/>
    <property type="match status" value="2"/>
</dbReference>
<feature type="compositionally biased region" description="Polar residues" evidence="7">
    <location>
        <begin position="602"/>
        <end position="612"/>
    </location>
</feature>
<feature type="compositionally biased region" description="Polar residues" evidence="7">
    <location>
        <begin position="60"/>
        <end position="88"/>
    </location>
</feature>
<feature type="region of interest" description="Disordered" evidence="7">
    <location>
        <begin position="678"/>
        <end position="704"/>
    </location>
</feature>
<evidence type="ECO:0000256" key="4">
    <source>
        <dbReference type="ARBA" id="ARBA00022833"/>
    </source>
</evidence>
<dbReference type="InterPro" id="IPR000198">
    <property type="entry name" value="RhoGAP_dom"/>
</dbReference>
<dbReference type="SMART" id="SM00324">
    <property type="entry name" value="RhoGAP"/>
    <property type="match status" value="1"/>
</dbReference>
<evidence type="ECO:0000259" key="8">
    <source>
        <dbReference type="PROSITE" id="PS50023"/>
    </source>
</evidence>
<comment type="caution">
    <text evidence="10">The sequence shown here is derived from an EMBL/GenBank/DDBJ whole genome shotgun (WGS) entry which is preliminary data.</text>
</comment>
<dbReference type="FunFam" id="2.10.110.10:FF:000112">
    <property type="entry name" value="Rho GTPase activator (Lrg11)"/>
    <property type="match status" value="1"/>
</dbReference>
<protein>
    <recommendedName>
        <fullName evidence="12">Rho GTPase activator</fullName>
    </recommendedName>
</protein>
<dbReference type="SUPFAM" id="SSF48350">
    <property type="entry name" value="GTPase activation domain, GAP"/>
    <property type="match status" value="1"/>
</dbReference>
<dbReference type="SMART" id="SM00132">
    <property type="entry name" value="LIM"/>
    <property type="match status" value="3"/>
</dbReference>
<dbReference type="CDD" id="cd04397">
    <property type="entry name" value="RhoGAP_fLRG1"/>
    <property type="match status" value="1"/>
</dbReference>
<evidence type="ECO:0000256" key="6">
    <source>
        <dbReference type="PROSITE-ProRule" id="PRU00125"/>
    </source>
</evidence>
<evidence type="ECO:0008006" key="12">
    <source>
        <dbReference type="Google" id="ProtNLM"/>
    </source>
</evidence>
<keyword evidence="5" id="KW-0539">Nucleus</keyword>
<evidence type="ECO:0000256" key="7">
    <source>
        <dbReference type="SAM" id="MobiDB-lite"/>
    </source>
</evidence>
<reference evidence="10" key="2">
    <citation type="submission" date="2020-02" db="EMBL/GenBank/DDBJ databases">
        <authorList>
            <person name="Gilchrist C.L.M."/>
            <person name="Chooi Y.-H."/>
        </authorList>
    </citation>
    <scope>NUCLEOTIDE SEQUENCE</scope>
    <source>
        <strain evidence="10">MST-FP2251</strain>
    </source>
</reference>
<dbReference type="CDD" id="cd09391">
    <property type="entry name" value="LIM1_Lrg1p_like"/>
    <property type="match status" value="1"/>
</dbReference>
<feature type="compositionally biased region" description="Polar residues" evidence="7">
    <location>
        <begin position="1141"/>
        <end position="1161"/>
    </location>
</feature>
<proteinExistence type="predicted"/>
<evidence type="ECO:0000313" key="10">
    <source>
        <dbReference type="EMBL" id="KAF9882805.1"/>
    </source>
</evidence>
<dbReference type="PANTHER" id="PTHR24215">
    <property type="entry name" value="RHO-GTPASE-ACTIVATING PROTEIN LRG1"/>
    <property type="match status" value="1"/>
</dbReference>
<dbReference type="CDD" id="cd09392">
    <property type="entry name" value="LIM2_Lrg1p_like"/>
    <property type="match status" value="1"/>
</dbReference>
<feature type="domain" description="Rho-GAP" evidence="9">
    <location>
        <begin position="861"/>
        <end position="1063"/>
    </location>
</feature>
<evidence type="ECO:0000259" key="9">
    <source>
        <dbReference type="PROSITE" id="PS50238"/>
    </source>
</evidence>
<feature type="compositionally biased region" description="Polar residues" evidence="7">
    <location>
        <begin position="33"/>
        <end position="43"/>
    </location>
</feature>
<evidence type="ECO:0000256" key="3">
    <source>
        <dbReference type="ARBA" id="ARBA00022737"/>
    </source>
</evidence>
<dbReference type="GO" id="GO:0030695">
    <property type="term" value="F:GTPase regulator activity"/>
    <property type="evidence" value="ECO:0007669"/>
    <property type="project" value="UniProtKB-ARBA"/>
</dbReference>
<evidence type="ECO:0000313" key="11">
    <source>
        <dbReference type="Proteomes" id="UP001194746"/>
    </source>
</evidence>
<dbReference type="EMBL" id="VCAU01000216">
    <property type="protein sequence ID" value="KAF9882805.1"/>
    <property type="molecule type" value="Genomic_DNA"/>
</dbReference>
<feature type="domain" description="LIM zinc-binding" evidence="8">
    <location>
        <begin position="123"/>
        <end position="184"/>
    </location>
</feature>
<dbReference type="FunFam" id="1.10.555.10:FF:000033">
    <property type="entry name" value="Rho GTPase activator (Lrg11)"/>
    <property type="match status" value="1"/>
</dbReference>
<dbReference type="InterPro" id="IPR008936">
    <property type="entry name" value="Rho_GTPase_activation_prot"/>
</dbReference>
<feature type="compositionally biased region" description="Polar residues" evidence="7">
    <location>
        <begin position="108"/>
        <end position="123"/>
    </location>
</feature>
<dbReference type="Proteomes" id="UP001194746">
    <property type="component" value="Unassembled WGS sequence"/>
</dbReference>
<dbReference type="SUPFAM" id="SSF57716">
    <property type="entry name" value="Glucocorticoid receptor-like (DNA-binding domain)"/>
    <property type="match status" value="3"/>
</dbReference>
<feature type="region of interest" description="Disordered" evidence="7">
    <location>
        <begin position="602"/>
        <end position="649"/>
    </location>
</feature>
<dbReference type="AlphaFoldDB" id="A0AAD4GMX6"/>
<keyword evidence="2 6" id="KW-0479">Metal-binding</keyword>
<comment type="subcellular location">
    <subcellularLocation>
        <location evidence="1">Nucleus</location>
    </subcellularLocation>
</comment>
<dbReference type="Gene3D" id="2.10.110.10">
    <property type="entry name" value="Cysteine Rich Protein"/>
    <property type="match status" value="4"/>
</dbReference>
<feature type="region of interest" description="Disordered" evidence="7">
    <location>
        <begin position="1099"/>
        <end position="1208"/>
    </location>
</feature>
<organism evidence="10 11">
    <name type="scientific">Aspergillus nanangensis</name>
    <dbReference type="NCBI Taxonomy" id="2582783"/>
    <lineage>
        <taxon>Eukaryota</taxon>
        <taxon>Fungi</taxon>
        <taxon>Dikarya</taxon>
        <taxon>Ascomycota</taxon>
        <taxon>Pezizomycotina</taxon>
        <taxon>Eurotiomycetes</taxon>
        <taxon>Eurotiomycetidae</taxon>
        <taxon>Eurotiales</taxon>
        <taxon>Aspergillaceae</taxon>
        <taxon>Aspergillus</taxon>
        <taxon>Aspergillus subgen. Circumdati</taxon>
    </lineage>
</organism>
<dbReference type="Pfam" id="PF00620">
    <property type="entry name" value="RhoGAP"/>
    <property type="match status" value="1"/>
</dbReference>
<dbReference type="GO" id="GO:0046872">
    <property type="term" value="F:metal ion binding"/>
    <property type="evidence" value="ECO:0007669"/>
    <property type="project" value="UniProtKB-KW"/>
</dbReference>
<dbReference type="InterPro" id="IPR001781">
    <property type="entry name" value="Znf_LIM"/>
</dbReference>
<keyword evidence="3" id="KW-0677">Repeat</keyword>
<dbReference type="GO" id="GO:0007165">
    <property type="term" value="P:signal transduction"/>
    <property type="evidence" value="ECO:0007669"/>
    <property type="project" value="InterPro"/>
</dbReference>
<dbReference type="GO" id="GO:0005737">
    <property type="term" value="C:cytoplasm"/>
    <property type="evidence" value="ECO:0007669"/>
    <property type="project" value="TreeGrafter"/>
</dbReference>
<keyword evidence="6" id="KW-0440">LIM domain</keyword>
<dbReference type="PROSITE" id="PS50238">
    <property type="entry name" value="RHOGAP"/>
    <property type="match status" value="1"/>
</dbReference>
<sequence length="1208" mass="133373">MPPGDVPLPDSLVPGNGAVRPTLNTSGYGGGSYQTQTPTSPADSNIPFDSPRTIGGGRNGSSTSPIDGNPNTDTYRGYGSNNSGSRDPSTPLDPSGYWERSNTRDLSRSNGRPHTKSPGSSSRICKKCGDPLTGQFVRALGATYHLECFKCEDCGQIVASKFFPIDAEDGNGQYPLCETDYFRRLELLCHECGGALRGSYITALDRKYHIEHFTCSVCPTVFGAQDSYYEHEAKVYCHFHYSTQFAQRCHGCHTAILKQFVEIFRNGQNQHWHPECYMIHKFWNVRLAPTGQPLEPPQVDLDATDEERNRVRIEEETMEEKVYRIWSILSSFEESSAACISDMLLHVSNGTYLDGVIVAKRFIAHVDVLFSAIDQLANYIKSQGMKDLAFGREAKLLCKKIVAFFALLSKTQEAGVRKLGVTQELLSLVTGLAHYLKLLIRIGLQGALKLEREKGTADGLHHFLDYLGDLEALQPPEEEETAADLMAGVEVLADQLSDCCISCKEPIDDECIMLADSRWHSKPPHLACNSCNTDLTVDPKNALWSPKDKRSFCQKCASEQGFLHETQGGFTRVSKLQQFVFLLRVALARLLTVLRAGGSLPSISGDPNSKLQDGQRAIPGGDIQRSTTRGKSYANAVRQGSEESSLEQTMGEMRRLRSIRNERTLSTTYKKARASRIIDGPEGRSVRPGSSGGEGTDPRGPGFQIVEERDANGETVTDLTFGNQDALTLDDIPRIVAAEQAKEQRPNAYRHAGTKLVGTTEPLPKYNYGHQRGLSGAGIEPHLLEQAGRGKKYFSELSALEYFIVRHVAVLSMEPLLEGYFTLDELLSLIESRKPTIWNIFGRAFNKEPKKGGKKKGVFGVSLDFLVEKEGTESSHGVGPGALRIPALVDDAVSAMRQMDMSVEGVFRKNGNIRRLKDISELIDNKYEQVDLAKENPVQIAALLKKFLREMPDPLLTFKLHRLFVVSQKIPDLEKQKRVLHLACCLLPKAHRDTMEVLFAFLNWTSSFSHVDEESGSKMDIHNLATVMTPNILYPNAKNSTVDESFLSIEAINSLITYNDTISEIPEDLQLVLSDTSFLKENSEVTTKEILKRYGDIARGSFSQKPSNGGETVTITNASRGANAPTSARIETDPSQDDAWQMQSSVRHVQGSGNHGHSTSGMELGPTQANDYRERSTSNGSQQNPMPPDGQQIPYRARPSAGPMGVAS</sequence>
<accession>A0AAD4GMX6</accession>
<feature type="region of interest" description="Disordered" evidence="7">
    <location>
        <begin position="1"/>
        <end position="123"/>
    </location>
</feature>
<dbReference type="GO" id="GO:0005634">
    <property type="term" value="C:nucleus"/>
    <property type="evidence" value="ECO:0007669"/>
    <property type="project" value="UniProtKB-SubCell"/>
</dbReference>
<dbReference type="PROSITE" id="PS50023">
    <property type="entry name" value="LIM_DOMAIN_2"/>
    <property type="match status" value="2"/>
</dbReference>
<feature type="compositionally biased region" description="Polar residues" evidence="7">
    <location>
        <begin position="1101"/>
        <end position="1126"/>
    </location>
</feature>
<dbReference type="Gene3D" id="1.10.555.10">
    <property type="entry name" value="Rho GTPase activation protein"/>
    <property type="match status" value="1"/>
</dbReference>
<evidence type="ECO:0000256" key="2">
    <source>
        <dbReference type="ARBA" id="ARBA00022723"/>
    </source>
</evidence>
<dbReference type="PROSITE" id="PS00478">
    <property type="entry name" value="LIM_DOMAIN_1"/>
    <property type="match status" value="2"/>
</dbReference>
<dbReference type="FunFam" id="2.10.110.10:FF:000058">
    <property type="entry name" value="Rho GTPase activator Lrg11"/>
    <property type="match status" value="1"/>
</dbReference>
<name>A0AAD4GMX6_ASPNN</name>
<dbReference type="GO" id="GO:0030036">
    <property type="term" value="P:actin cytoskeleton organization"/>
    <property type="evidence" value="ECO:0007669"/>
    <property type="project" value="TreeGrafter"/>
</dbReference>
<dbReference type="PANTHER" id="PTHR24215:SF10">
    <property type="entry name" value="RHO-GTPASE-ACTIVATING PROTEIN LRG1"/>
    <property type="match status" value="1"/>
</dbReference>
<reference evidence="10" key="1">
    <citation type="journal article" date="2019" name="Beilstein J. Org. Chem.">
        <title>Nanangenines: drimane sesquiterpenoids as the dominant metabolite cohort of a novel Australian fungus, Aspergillus nanangensis.</title>
        <authorList>
            <person name="Lacey H.J."/>
            <person name="Gilchrist C.L.M."/>
            <person name="Crombie A."/>
            <person name="Kalaitzis J.A."/>
            <person name="Vuong D."/>
            <person name="Rutledge P.J."/>
            <person name="Turner P."/>
            <person name="Pitt J.I."/>
            <person name="Lacey E."/>
            <person name="Chooi Y.H."/>
            <person name="Piggott A.M."/>
        </authorList>
    </citation>
    <scope>NUCLEOTIDE SEQUENCE</scope>
    <source>
        <strain evidence="10">MST-FP2251</strain>
    </source>
</reference>
<gene>
    <name evidence="10" type="ORF">FE257_005137</name>
</gene>
<keyword evidence="11" id="KW-1185">Reference proteome</keyword>
<keyword evidence="4 6" id="KW-0862">Zinc</keyword>
<feature type="domain" description="LIM zinc-binding" evidence="8">
    <location>
        <begin position="187"/>
        <end position="247"/>
    </location>
</feature>
<evidence type="ECO:0000256" key="5">
    <source>
        <dbReference type="ARBA" id="ARBA00023242"/>
    </source>
</evidence>
<evidence type="ECO:0000256" key="1">
    <source>
        <dbReference type="ARBA" id="ARBA00004123"/>
    </source>
</evidence>